<proteinExistence type="predicted"/>
<organism evidence="1 2">
    <name type="scientific">Setaria viridis</name>
    <name type="common">Green bristlegrass</name>
    <name type="synonym">Setaria italica subsp. viridis</name>
    <dbReference type="NCBI Taxonomy" id="4556"/>
    <lineage>
        <taxon>Eukaryota</taxon>
        <taxon>Viridiplantae</taxon>
        <taxon>Streptophyta</taxon>
        <taxon>Embryophyta</taxon>
        <taxon>Tracheophyta</taxon>
        <taxon>Spermatophyta</taxon>
        <taxon>Magnoliopsida</taxon>
        <taxon>Liliopsida</taxon>
        <taxon>Poales</taxon>
        <taxon>Poaceae</taxon>
        <taxon>PACMAD clade</taxon>
        <taxon>Panicoideae</taxon>
        <taxon>Panicodae</taxon>
        <taxon>Paniceae</taxon>
        <taxon>Cenchrinae</taxon>
        <taxon>Setaria</taxon>
    </lineage>
</organism>
<accession>A0A4U6V507</accession>
<protein>
    <submittedName>
        <fullName evidence="1">Uncharacterized protein</fullName>
    </submittedName>
</protein>
<name>A0A4U6V507_SETVI</name>
<dbReference type="Proteomes" id="UP000298652">
    <property type="component" value="Chromosome 4"/>
</dbReference>
<dbReference type="EMBL" id="CM016555">
    <property type="protein sequence ID" value="TKW23014.1"/>
    <property type="molecule type" value="Genomic_DNA"/>
</dbReference>
<keyword evidence="2" id="KW-1185">Reference proteome</keyword>
<evidence type="ECO:0000313" key="1">
    <source>
        <dbReference type="EMBL" id="TKW23014.1"/>
    </source>
</evidence>
<dbReference type="AlphaFoldDB" id="A0A4U6V507"/>
<evidence type="ECO:0000313" key="2">
    <source>
        <dbReference type="Proteomes" id="UP000298652"/>
    </source>
</evidence>
<reference evidence="1" key="1">
    <citation type="submission" date="2019-03" db="EMBL/GenBank/DDBJ databases">
        <title>WGS assembly of Setaria viridis.</title>
        <authorList>
            <person name="Huang P."/>
            <person name="Jenkins J."/>
            <person name="Grimwood J."/>
            <person name="Barry K."/>
            <person name="Healey A."/>
            <person name="Mamidi S."/>
            <person name="Sreedasyam A."/>
            <person name="Shu S."/>
            <person name="Feldman M."/>
            <person name="Wu J."/>
            <person name="Yu Y."/>
            <person name="Chen C."/>
            <person name="Johnson J."/>
            <person name="Rokhsar D."/>
            <person name="Baxter I."/>
            <person name="Schmutz J."/>
            <person name="Brutnell T."/>
            <person name="Kellogg E."/>
        </authorList>
    </citation>
    <scope>NUCLEOTIDE SEQUENCE [LARGE SCALE GENOMIC DNA]</scope>
</reference>
<dbReference type="Gramene" id="TKW23014">
    <property type="protein sequence ID" value="TKW23014"/>
    <property type="gene ID" value="SEVIR_4G265201v2"/>
</dbReference>
<sequence>MLILHHGCSLTCCNLLVPSGSCTQQINRAG</sequence>
<gene>
    <name evidence="1" type="ORF">SEVIR_4G265201v2</name>
</gene>